<proteinExistence type="predicted"/>
<keyword evidence="1" id="KW-0732">Signal</keyword>
<feature type="chain" id="PRO_5024459034" description="Membrane transport protein MMPL domain-containing protein" evidence="1">
    <location>
        <begin position="35"/>
        <end position="202"/>
    </location>
</feature>
<dbReference type="KEGG" id="atq:GH723_02290"/>
<sequence length="202" mass="21313">MSSLGRWCFRNRRRVVLAWAAALLVVGVASQVQGATFRNDFRGHGRQPGVGRHDVADAVAGGDVGEERLHRGPHARVVDAGLGPERHGQGVAGELGEALLQQIDGSLGLGVRDPDRTIAIAQVRLEDFGPEADPDLVRGIIEDATLLSERADLQVDVGGPTWREAAGVVVALGVLVVTFGCRSPSPSAGWAWGWAWSCCSPG</sequence>
<accession>A0A5Q2RI45</accession>
<dbReference type="EMBL" id="CP045851">
    <property type="protein sequence ID" value="QGG94026.1"/>
    <property type="molecule type" value="Genomic_DNA"/>
</dbReference>
<evidence type="ECO:0000256" key="1">
    <source>
        <dbReference type="SAM" id="SignalP"/>
    </source>
</evidence>
<evidence type="ECO:0008006" key="4">
    <source>
        <dbReference type="Google" id="ProtNLM"/>
    </source>
</evidence>
<name>A0A5Q2RI45_9ACTN</name>
<dbReference type="AlphaFoldDB" id="A0A5Q2RI45"/>
<dbReference type="Proteomes" id="UP000334019">
    <property type="component" value="Chromosome"/>
</dbReference>
<feature type="signal peptide" evidence="1">
    <location>
        <begin position="1"/>
        <end position="34"/>
    </location>
</feature>
<gene>
    <name evidence="2" type="ORF">GH723_02290</name>
</gene>
<protein>
    <recommendedName>
        <fullName evidence="4">Membrane transport protein MMPL domain-containing protein</fullName>
    </recommendedName>
</protein>
<reference evidence="2 3" key="1">
    <citation type="submission" date="2019-11" db="EMBL/GenBank/DDBJ databases">
        <authorList>
            <person name="He Y."/>
        </authorList>
    </citation>
    <scope>NUCLEOTIDE SEQUENCE [LARGE SCALE GENOMIC DNA]</scope>
    <source>
        <strain evidence="2 3">SCSIO 58843</strain>
    </source>
</reference>
<evidence type="ECO:0000313" key="2">
    <source>
        <dbReference type="EMBL" id="QGG94026.1"/>
    </source>
</evidence>
<dbReference type="RefSeq" id="WP_153758132.1">
    <property type="nucleotide sequence ID" value="NZ_CP045851.1"/>
</dbReference>
<organism evidence="2 3">
    <name type="scientific">Actinomarinicola tropica</name>
    <dbReference type="NCBI Taxonomy" id="2789776"/>
    <lineage>
        <taxon>Bacteria</taxon>
        <taxon>Bacillati</taxon>
        <taxon>Actinomycetota</taxon>
        <taxon>Acidimicrobiia</taxon>
        <taxon>Acidimicrobiales</taxon>
        <taxon>Iamiaceae</taxon>
        <taxon>Actinomarinicola</taxon>
    </lineage>
</organism>
<evidence type="ECO:0000313" key="3">
    <source>
        <dbReference type="Proteomes" id="UP000334019"/>
    </source>
</evidence>
<keyword evidence="3" id="KW-1185">Reference proteome</keyword>